<dbReference type="EMBL" id="SJPY01000009">
    <property type="protein sequence ID" value="TWU35634.1"/>
    <property type="molecule type" value="Genomic_DNA"/>
</dbReference>
<proteinExistence type="predicted"/>
<dbReference type="Proteomes" id="UP000315471">
    <property type="component" value="Unassembled WGS sequence"/>
</dbReference>
<sequence>MCRWLRREALIRLVEGCIWLLFTGYVRGGEQSNFLKLLMR</sequence>
<name>A0A5C6DHW1_9BACT</name>
<comment type="caution">
    <text evidence="1">The sequence shown here is derived from an EMBL/GenBank/DDBJ whole genome shotgun (WGS) entry which is preliminary data.</text>
</comment>
<protein>
    <submittedName>
        <fullName evidence="1">Uncharacterized protein</fullName>
    </submittedName>
</protein>
<accession>A0A5C6DHW1</accession>
<organism evidence="1 2">
    <name type="scientific">Novipirellula aureliae</name>
    <dbReference type="NCBI Taxonomy" id="2527966"/>
    <lineage>
        <taxon>Bacteria</taxon>
        <taxon>Pseudomonadati</taxon>
        <taxon>Planctomycetota</taxon>
        <taxon>Planctomycetia</taxon>
        <taxon>Pirellulales</taxon>
        <taxon>Pirellulaceae</taxon>
        <taxon>Novipirellula</taxon>
    </lineage>
</organism>
<dbReference type="AlphaFoldDB" id="A0A5C6DHW1"/>
<evidence type="ECO:0000313" key="2">
    <source>
        <dbReference type="Proteomes" id="UP000315471"/>
    </source>
</evidence>
<gene>
    <name evidence="1" type="ORF">Q31b_50690</name>
</gene>
<keyword evidence="2" id="KW-1185">Reference proteome</keyword>
<evidence type="ECO:0000313" key="1">
    <source>
        <dbReference type="EMBL" id="TWU35634.1"/>
    </source>
</evidence>
<reference evidence="1 2" key="1">
    <citation type="submission" date="2019-02" db="EMBL/GenBank/DDBJ databases">
        <title>Deep-cultivation of Planctomycetes and their phenomic and genomic characterization uncovers novel biology.</title>
        <authorList>
            <person name="Wiegand S."/>
            <person name="Jogler M."/>
            <person name="Boedeker C."/>
            <person name="Pinto D."/>
            <person name="Vollmers J."/>
            <person name="Rivas-Marin E."/>
            <person name="Kohn T."/>
            <person name="Peeters S.H."/>
            <person name="Heuer A."/>
            <person name="Rast P."/>
            <person name="Oberbeckmann S."/>
            <person name="Bunk B."/>
            <person name="Jeske O."/>
            <person name="Meyerdierks A."/>
            <person name="Storesund J.E."/>
            <person name="Kallscheuer N."/>
            <person name="Luecker S."/>
            <person name="Lage O.M."/>
            <person name="Pohl T."/>
            <person name="Merkel B.J."/>
            <person name="Hornburger P."/>
            <person name="Mueller R.-W."/>
            <person name="Bruemmer F."/>
            <person name="Labrenz M."/>
            <person name="Spormann A.M."/>
            <person name="Op Den Camp H."/>
            <person name="Overmann J."/>
            <person name="Amann R."/>
            <person name="Jetten M.S.M."/>
            <person name="Mascher T."/>
            <person name="Medema M.H."/>
            <person name="Devos D.P."/>
            <person name="Kaster A.-K."/>
            <person name="Ovreas L."/>
            <person name="Rohde M."/>
            <person name="Galperin M.Y."/>
            <person name="Jogler C."/>
        </authorList>
    </citation>
    <scope>NUCLEOTIDE SEQUENCE [LARGE SCALE GENOMIC DNA]</scope>
    <source>
        <strain evidence="1 2">Q31b</strain>
    </source>
</reference>